<dbReference type="InParanoid" id="A8DVV1"/>
<accession>A8DVV1</accession>
<protein>
    <submittedName>
        <fullName evidence="1">Uncharacterized protein</fullName>
    </submittedName>
</protein>
<dbReference type="SUPFAM" id="SSF53756">
    <property type="entry name" value="UDP-Glycosyltransferase/glycogen phosphorylase"/>
    <property type="match status" value="1"/>
</dbReference>
<proteinExistence type="predicted"/>
<organism evidence="1 2">
    <name type="scientific">Nematostella vectensis</name>
    <name type="common">Starlet sea anemone</name>
    <dbReference type="NCBI Taxonomy" id="45351"/>
    <lineage>
        <taxon>Eukaryota</taxon>
        <taxon>Metazoa</taxon>
        <taxon>Cnidaria</taxon>
        <taxon>Anthozoa</taxon>
        <taxon>Hexacorallia</taxon>
        <taxon>Actiniaria</taxon>
        <taxon>Edwardsiidae</taxon>
        <taxon>Nematostella</taxon>
    </lineage>
</organism>
<feature type="non-terminal residue" evidence="1">
    <location>
        <position position="1"/>
    </location>
</feature>
<sequence length="322" mass="37305">MPEALIKVRFNAASATIDEKWRGEEFVALKQRSIKTGEVTDEDYQKLKQILKEQDVTAYKQAAYHTTLYSTPGGDTKQVDMTANYLRELGVEVDICLTNQPIDYSKYDLLHFFNIIRPADILKHVEKANKPYVVSTIFLDYGEFEKKTRGGIMKWMNKIFSEDQIEYIKAIARRLKNGEKIGSNKYLLWGHRKSIKYVAKHSGLLLPNSENEYRRFEKKYGLSHAYHVIPNGIDTSVAERVSKHNPKYENAILCVARIEGRKNQLNLIRALNNTGYRVQIHGKPSPNNIGYFEQCKTEAADNVYFSDWLTEEELYEMYHSAK</sequence>
<keyword evidence="2" id="KW-1185">Reference proteome</keyword>
<dbReference type="HOGENOM" id="CLU_864874_0_0_1"/>
<dbReference type="EMBL" id="DS478675">
    <property type="protein sequence ID" value="EDO25658.1"/>
    <property type="molecule type" value="Genomic_DNA"/>
</dbReference>
<dbReference type="AlphaFoldDB" id="A8DVV1"/>
<evidence type="ECO:0000313" key="1">
    <source>
        <dbReference type="EMBL" id="EDO25658.1"/>
    </source>
</evidence>
<evidence type="ECO:0000313" key="2">
    <source>
        <dbReference type="Proteomes" id="UP000001593"/>
    </source>
</evidence>
<dbReference type="Gene3D" id="3.40.50.2000">
    <property type="entry name" value="Glycogen Phosphorylase B"/>
    <property type="match status" value="2"/>
</dbReference>
<name>A8DVV1_NEMVE</name>
<gene>
    <name evidence="1" type="ORF">NEMVEDRAFT_v1g225821</name>
</gene>
<dbReference type="Proteomes" id="UP000001593">
    <property type="component" value="Unassembled WGS sequence"/>
</dbReference>
<reference evidence="1 2" key="1">
    <citation type="journal article" date="2007" name="Science">
        <title>Sea anemone genome reveals ancestral eumetazoan gene repertoire and genomic organization.</title>
        <authorList>
            <person name="Putnam N.H."/>
            <person name="Srivastava M."/>
            <person name="Hellsten U."/>
            <person name="Dirks B."/>
            <person name="Chapman J."/>
            <person name="Salamov A."/>
            <person name="Terry A."/>
            <person name="Shapiro H."/>
            <person name="Lindquist E."/>
            <person name="Kapitonov V.V."/>
            <person name="Jurka J."/>
            <person name="Genikhovich G."/>
            <person name="Grigoriev I.V."/>
            <person name="Lucas S.M."/>
            <person name="Steele R.E."/>
            <person name="Finnerty J.R."/>
            <person name="Technau U."/>
            <person name="Martindale M.Q."/>
            <person name="Rokhsar D.S."/>
        </authorList>
    </citation>
    <scope>NUCLEOTIDE SEQUENCE [LARGE SCALE GENOMIC DNA]</scope>
    <source>
        <strain evidence="2">CH2 X CH6</strain>
    </source>
</reference>